<reference evidence="2" key="1">
    <citation type="journal article" date="2020" name="Stud. Mycol.">
        <title>101 Dothideomycetes genomes: a test case for predicting lifestyles and emergence of pathogens.</title>
        <authorList>
            <person name="Haridas S."/>
            <person name="Albert R."/>
            <person name="Binder M."/>
            <person name="Bloem J."/>
            <person name="Labutti K."/>
            <person name="Salamov A."/>
            <person name="Andreopoulos B."/>
            <person name="Baker S."/>
            <person name="Barry K."/>
            <person name="Bills G."/>
            <person name="Bluhm B."/>
            <person name="Cannon C."/>
            <person name="Castanera R."/>
            <person name="Culley D."/>
            <person name="Daum C."/>
            <person name="Ezra D."/>
            <person name="Gonzalez J."/>
            <person name="Henrissat B."/>
            <person name="Kuo A."/>
            <person name="Liang C."/>
            <person name="Lipzen A."/>
            <person name="Lutzoni F."/>
            <person name="Magnuson J."/>
            <person name="Mondo S."/>
            <person name="Nolan M."/>
            <person name="Ohm R."/>
            <person name="Pangilinan J."/>
            <person name="Park H.-J."/>
            <person name="Ramirez L."/>
            <person name="Alfaro M."/>
            <person name="Sun H."/>
            <person name="Tritt A."/>
            <person name="Yoshinaga Y."/>
            <person name="Zwiers L.-H."/>
            <person name="Turgeon B."/>
            <person name="Goodwin S."/>
            <person name="Spatafora J."/>
            <person name="Crous P."/>
            <person name="Grigoriev I."/>
        </authorList>
    </citation>
    <scope>NUCLEOTIDE SEQUENCE</scope>
    <source>
        <strain evidence="2">CBS 122367</strain>
    </source>
</reference>
<evidence type="ECO:0000313" key="3">
    <source>
        <dbReference type="Proteomes" id="UP000799291"/>
    </source>
</evidence>
<accession>A0A6G1IWI9</accession>
<dbReference type="EMBL" id="MU005586">
    <property type="protein sequence ID" value="KAF2682612.1"/>
    <property type="molecule type" value="Genomic_DNA"/>
</dbReference>
<keyword evidence="3" id="KW-1185">Reference proteome</keyword>
<protein>
    <submittedName>
        <fullName evidence="2">Uncharacterized protein</fullName>
    </submittedName>
</protein>
<evidence type="ECO:0000313" key="2">
    <source>
        <dbReference type="EMBL" id="KAF2682612.1"/>
    </source>
</evidence>
<dbReference type="Proteomes" id="UP000799291">
    <property type="component" value="Unassembled WGS sequence"/>
</dbReference>
<name>A0A6G1IWI9_9PLEO</name>
<organism evidence="2 3">
    <name type="scientific">Lentithecium fluviatile CBS 122367</name>
    <dbReference type="NCBI Taxonomy" id="1168545"/>
    <lineage>
        <taxon>Eukaryota</taxon>
        <taxon>Fungi</taxon>
        <taxon>Dikarya</taxon>
        <taxon>Ascomycota</taxon>
        <taxon>Pezizomycotina</taxon>
        <taxon>Dothideomycetes</taxon>
        <taxon>Pleosporomycetidae</taxon>
        <taxon>Pleosporales</taxon>
        <taxon>Massarineae</taxon>
        <taxon>Lentitheciaceae</taxon>
        <taxon>Lentithecium</taxon>
    </lineage>
</organism>
<evidence type="ECO:0000256" key="1">
    <source>
        <dbReference type="SAM" id="MobiDB-lite"/>
    </source>
</evidence>
<feature type="region of interest" description="Disordered" evidence="1">
    <location>
        <begin position="103"/>
        <end position="130"/>
    </location>
</feature>
<sequence length="130" mass="14706">MNDIMILVLHTVHYLHFHPSTRISSPLPLSLNTHEAPSPPPHIPRPPHHASCTCSHAPIHIPIPLLSPSPALHPHSLPVGVHITNSTFDDHSTKREATHLTKIYTSPQTHKRSHQHTNRWKTPVRKKKEN</sequence>
<dbReference type="AlphaFoldDB" id="A0A6G1IWI9"/>
<feature type="region of interest" description="Disordered" evidence="1">
    <location>
        <begin position="28"/>
        <end position="49"/>
    </location>
</feature>
<proteinExistence type="predicted"/>
<feature type="compositionally biased region" description="Basic residues" evidence="1">
    <location>
        <begin position="109"/>
        <end position="130"/>
    </location>
</feature>
<gene>
    <name evidence="2" type="ORF">K458DRAFT_52561</name>
</gene>